<organism evidence="3 4">
    <name type="scientific">Rhizobium tubonense</name>
    <dbReference type="NCBI Taxonomy" id="484088"/>
    <lineage>
        <taxon>Bacteria</taxon>
        <taxon>Pseudomonadati</taxon>
        <taxon>Pseudomonadota</taxon>
        <taxon>Alphaproteobacteria</taxon>
        <taxon>Hyphomicrobiales</taxon>
        <taxon>Rhizobiaceae</taxon>
        <taxon>Rhizobium/Agrobacterium group</taxon>
        <taxon>Rhizobium</taxon>
    </lineage>
</organism>
<name>A0A2W4EHK5_9HYPH</name>
<keyword evidence="3" id="KW-0378">Hydrolase</keyword>
<dbReference type="InterPro" id="IPR050789">
    <property type="entry name" value="Diverse_Enzym_Activities"/>
</dbReference>
<dbReference type="EMBL" id="PCDP01000035">
    <property type="protein sequence ID" value="PZM13656.1"/>
    <property type="molecule type" value="Genomic_DNA"/>
</dbReference>
<reference evidence="3 4" key="1">
    <citation type="journal article" date="2018" name="Sci. Rep.">
        <title>Rhizobium tumorigenes sp. nov., a novel plant tumorigenic bacterium isolated from cane gall tumors on thornless blackberry.</title>
        <authorList>
            <person name="Kuzmanovi N."/>
            <person name="Smalla K."/>
            <person name="Gronow S."/>
            <person name="PuBawska J."/>
        </authorList>
    </citation>
    <scope>NUCLEOTIDE SEQUENCE [LARGE SCALE GENOMIC DNA]</scope>
    <source>
        <strain evidence="3 4">CCBAU 85046</strain>
    </source>
</reference>
<dbReference type="Pfam" id="PF00144">
    <property type="entry name" value="Beta-lactamase"/>
    <property type="match status" value="1"/>
</dbReference>
<evidence type="ECO:0000313" key="3">
    <source>
        <dbReference type="EMBL" id="PZM13656.1"/>
    </source>
</evidence>
<keyword evidence="4" id="KW-1185">Reference proteome</keyword>
<keyword evidence="1" id="KW-0472">Membrane</keyword>
<proteinExistence type="predicted"/>
<feature type="transmembrane region" description="Helical" evidence="1">
    <location>
        <begin position="7"/>
        <end position="28"/>
    </location>
</feature>
<dbReference type="AlphaFoldDB" id="A0A2W4EHK5"/>
<dbReference type="GO" id="GO:0016787">
    <property type="term" value="F:hydrolase activity"/>
    <property type="evidence" value="ECO:0007669"/>
    <property type="project" value="UniProtKB-KW"/>
</dbReference>
<evidence type="ECO:0000313" key="4">
    <source>
        <dbReference type="Proteomes" id="UP000248925"/>
    </source>
</evidence>
<gene>
    <name evidence="3" type="ORF">CPY51_12260</name>
</gene>
<sequence>MRVALRVVQGVAVLLLLAVIGCVAWLSFFPPDLLRVGDGYAAKIVCSNVFIAGRDAQAVLAEDVQAPGNPALKLIRISVDRDAGLVTARILGLFAPNYALYRGALGCVSLPDGNLAAAGSMPAMEQPGTVDGDGLWPDGREIDVDGQGPVSGLITDKALAGPGMRAIIVVKDGRVIAETYGDGFDAAKPLIGWSMTKTVNAAIIGRLMLAGRMSFDDRDLLPQWHGDQRSSLRLSDLLAMESGLAFNEDYGAVTDVTRMLFLDPDMAVLPENASQREPAGTRFYYSTGTAMLLSRIWMNRFSNQNEAFAYPREALFSPLGMSSAVLEADESGTFVGGSYLYATGRDWARFGQFLLQDGVWHGQRLLPEGFVGAMRTGTAASNGAYTQVQAWLSGPGGSSSQFGLPEDTFWMLGHDGQSMAIVPSANLVVVRLGLTPGILGYRPQILLKKILEAVMPIKS</sequence>
<keyword evidence="1" id="KW-0812">Transmembrane</keyword>
<evidence type="ECO:0000256" key="1">
    <source>
        <dbReference type="SAM" id="Phobius"/>
    </source>
</evidence>
<dbReference type="Gene3D" id="3.40.710.10">
    <property type="entry name" value="DD-peptidase/beta-lactamase superfamily"/>
    <property type="match status" value="1"/>
</dbReference>
<protein>
    <submittedName>
        <fullName evidence="3">6-aminohexanoate hydrolase</fullName>
    </submittedName>
</protein>
<feature type="domain" description="Beta-lactamase-related" evidence="2">
    <location>
        <begin position="166"/>
        <end position="432"/>
    </location>
</feature>
<dbReference type="PANTHER" id="PTHR43283:SF7">
    <property type="entry name" value="BETA-LACTAMASE-RELATED DOMAIN-CONTAINING PROTEIN"/>
    <property type="match status" value="1"/>
</dbReference>
<keyword evidence="1" id="KW-1133">Transmembrane helix</keyword>
<dbReference type="InterPro" id="IPR012338">
    <property type="entry name" value="Beta-lactam/transpept-like"/>
</dbReference>
<dbReference type="PANTHER" id="PTHR43283">
    <property type="entry name" value="BETA-LACTAMASE-RELATED"/>
    <property type="match status" value="1"/>
</dbReference>
<dbReference type="RefSeq" id="WP_111160506.1">
    <property type="nucleotide sequence ID" value="NZ_PCDP01000035.1"/>
</dbReference>
<dbReference type="InterPro" id="IPR001466">
    <property type="entry name" value="Beta-lactam-related"/>
</dbReference>
<dbReference type="PROSITE" id="PS51257">
    <property type="entry name" value="PROKAR_LIPOPROTEIN"/>
    <property type="match status" value="1"/>
</dbReference>
<dbReference type="OrthoDB" id="9814204at2"/>
<comment type="caution">
    <text evidence="3">The sequence shown here is derived from an EMBL/GenBank/DDBJ whole genome shotgun (WGS) entry which is preliminary data.</text>
</comment>
<dbReference type="Proteomes" id="UP000248925">
    <property type="component" value="Unassembled WGS sequence"/>
</dbReference>
<dbReference type="SUPFAM" id="SSF56601">
    <property type="entry name" value="beta-lactamase/transpeptidase-like"/>
    <property type="match status" value="1"/>
</dbReference>
<accession>A0A2W4EHK5</accession>
<evidence type="ECO:0000259" key="2">
    <source>
        <dbReference type="Pfam" id="PF00144"/>
    </source>
</evidence>